<dbReference type="Gene3D" id="2.30.31.10">
    <property type="entry name" value="Transcriptional Coactivator Pc4, Chain A"/>
    <property type="match status" value="1"/>
</dbReference>
<reference evidence="9 10" key="1">
    <citation type="submission" date="2017-04" db="EMBL/GenBank/DDBJ databases">
        <title>Draft genome of the yeast Clavispora lusitaniae type strain CBS 6936.</title>
        <authorList>
            <person name="Durrens P."/>
            <person name="Klopp C."/>
            <person name="Biteau N."/>
            <person name="Fitton-Ouhabi V."/>
            <person name="Dementhon K."/>
            <person name="Accoceberry I."/>
            <person name="Sherman D.J."/>
            <person name="Noel T."/>
        </authorList>
    </citation>
    <scope>NUCLEOTIDE SEQUENCE [LARGE SCALE GENOMIC DNA]</scope>
    <source>
        <strain evidence="9 10">CBS 6936</strain>
    </source>
</reference>
<accession>A0AA91T250</accession>
<evidence type="ECO:0000256" key="1">
    <source>
        <dbReference type="ARBA" id="ARBA00004123"/>
    </source>
</evidence>
<feature type="region of interest" description="Disordered" evidence="7">
    <location>
        <begin position="1"/>
        <end position="20"/>
    </location>
</feature>
<evidence type="ECO:0000259" key="8">
    <source>
        <dbReference type="Pfam" id="PF02229"/>
    </source>
</evidence>
<comment type="caution">
    <text evidence="9">The sequence shown here is derived from an EMBL/GenBank/DDBJ whole genome shotgun (WGS) entry which is preliminary data.</text>
</comment>
<feature type="region of interest" description="Disordered" evidence="7">
    <location>
        <begin position="86"/>
        <end position="117"/>
    </location>
</feature>
<organism evidence="9 10">
    <name type="scientific">Clavispora lusitaniae</name>
    <name type="common">Candida lusitaniae</name>
    <dbReference type="NCBI Taxonomy" id="36911"/>
    <lineage>
        <taxon>Eukaryota</taxon>
        <taxon>Fungi</taxon>
        <taxon>Dikarya</taxon>
        <taxon>Ascomycota</taxon>
        <taxon>Saccharomycotina</taxon>
        <taxon>Pichiomycetes</taxon>
        <taxon>Metschnikowiaceae</taxon>
        <taxon>Clavispora</taxon>
    </lineage>
</organism>
<gene>
    <name evidence="9" type="ORF">A9F13_06g01694</name>
</gene>
<dbReference type="KEGG" id="clus:A9F13_06g01694"/>
<dbReference type="Pfam" id="PF02229">
    <property type="entry name" value="PC4"/>
    <property type="match status" value="1"/>
</dbReference>
<keyword evidence="4" id="KW-0238">DNA-binding</keyword>
<proteinExistence type="inferred from homology"/>
<dbReference type="EMBL" id="LYUB02000006">
    <property type="protein sequence ID" value="OVF09033.1"/>
    <property type="molecule type" value="Genomic_DNA"/>
</dbReference>
<keyword evidence="3" id="KW-0805">Transcription regulation</keyword>
<feature type="domain" description="Transcriptional coactivator p15 (PC4) C-terminal" evidence="8">
    <location>
        <begin position="23"/>
        <end position="74"/>
    </location>
</feature>
<dbReference type="OMA" id="LNPNEWM"/>
<dbReference type="InterPro" id="IPR003173">
    <property type="entry name" value="PC4_C"/>
</dbReference>
<dbReference type="AlphaFoldDB" id="A0AA91T250"/>
<evidence type="ECO:0000256" key="6">
    <source>
        <dbReference type="ARBA" id="ARBA00023242"/>
    </source>
</evidence>
<sequence length="117" mass="13426">MAYKRTYTQKESGDDKTTQLSLELDSKKAVTVSSFKGIPLVDIREYYTDASTKERKPGKKGIALTVETWKKLLESQNEINEALDSLQNKKQKVEKNDEKEEAEKDVEEPKAVKEEQE</sequence>
<protein>
    <submittedName>
        <fullName evidence="9">Chromatin-binding transcription coactivator</fullName>
    </submittedName>
</protein>
<evidence type="ECO:0000256" key="4">
    <source>
        <dbReference type="ARBA" id="ARBA00023125"/>
    </source>
</evidence>
<keyword evidence="6" id="KW-0539">Nucleus</keyword>
<feature type="compositionally biased region" description="Basic and acidic residues" evidence="7">
    <location>
        <begin position="91"/>
        <end position="117"/>
    </location>
</feature>
<dbReference type="Proteomes" id="UP000195602">
    <property type="component" value="Unassembled WGS sequence"/>
</dbReference>
<dbReference type="GO" id="GO:0003677">
    <property type="term" value="F:DNA binding"/>
    <property type="evidence" value="ECO:0007669"/>
    <property type="project" value="UniProtKB-KW"/>
</dbReference>
<name>A0AA91T250_CLALS</name>
<dbReference type="InterPro" id="IPR009044">
    <property type="entry name" value="ssDNA-bd_transcriptional_reg"/>
</dbReference>
<comment type="subcellular location">
    <subcellularLocation>
        <location evidence="1">Nucleus</location>
    </subcellularLocation>
</comment>
<dbReference type="InterPro" id="IPR045125">
    <property type="entry name" value="Sub1/Tcp4-like"/>
</dbReference>
<evidence type="ECO:0000256" key="7">
    <source>
        <dbReference type="SAM" id="MobiDB-lite"/>
    </source>
</evidence>
<keyword evidence="5" id="KW-0804">Transcription</keyword>
<comment type="similarity">
    <text evidence="2">Belongs to the transcriptional coactivator PC4 family.</text>
</comment>
<dbReference type="GO" id="GO:0005634">
    <property type="term" value="C:nucleus"/>
    <property type="evidence" value="ECO:0007669"/>
    <property type="project" value="UniProtKB-SubCell"/>
</dbReference>
<evidence type="ECO:0000256" key="5">
    <source>
        <dbReference type="ARBA" id="ARBA00023163"/>
    </source>
</evidence>
<evidence type="ECO:0000313" key="9">
    <source>
        <dbReference type="EMBL" id="OVF09033.1"/>
    </source>
</evidence>
<dbReference type="GO" id="GO:0060261">
    <property type="term" value="P:positive regulation of transcription initiation by RNA polymerase II"/>
    <property type="evidence" value="ECO:0007669"/>
    <property type="project" value="InterPro"/>
</dbReference>
<evidence type="ECO:0000256" key="2">
    <source>
        <dbReference type="ARBA" id="ARBA00009001"/>
    </source>
</evidence>
<evidence type="ECO:0000313" key="10">
    <source>
        <dbReference type="Proteomes" id="UP000195602"/>
    </source>
</evidence>
<dbReference type="SUPFAM" id="SSF54447">
    <property type="entry name" value="ssDNA-binding transcriptional regulator domain"/>
    <property type="match status" value="1"/>
</dbReference>
<evidence type="ECO:0000256" key="3">
    <source>
        <dbReference type="ARBA" id="ARBA00023015"/>
    </source>
</evidence>
<dbReference type="GO" id="GO:0003713">
    <property type="term" value="F:transcription coactivator activity"/>
    <property type="evidence" value="ECO:0007669"/>
    <property type="project" value="InterPro"/>
</dbReference>
<dbReference type="PANTHER" id="PTHR13215">
    <property type="entry name" value="RNA POLYMERASE II TRANSCRIPTIONAL COACTIVATOR"/>
    <property type="match status" value="1"/>
</dbReference>